<comment type="caution">
    <text evidence="1">The sequence shown here is derived from an EMBL/GenBank/DDBJ whole genome shotgun (WGS) entry which is preliminary data.</text>
</comment>
<dbReference type="EMBL" id="REGN01009907">
    <property type="protein sequence ID" value="RNA00126.1"/>
    <property type="molecule type" value="Genomic_DNA"/>
</dbReference>
<evidence type="ECO:0000313" key="1">
    <source>
        <dbReference type="EMBL" id="RNA00126.1"/>
    </source>
</evidence>
<organism evidence="1 2">
    <name type="scientific">Brachionus plicatilis</name>
    <name type="common">Marine rotifer</name>
    <name type="synonym">Brachionus muelleri</name>
    <dbReference type="NCBI Taxonomy" id="10195"/>
    <lineage>
        <taxon>Eukaryota</taxon>
        <taxon>Metazoa</taxon>
        <taxon>Spiralia</taxon>
        <taxon>Gnathifera</taxon>
        <taxon>Rotifera</taxon>
        <taxon>Eurotatoria</taxon>
        <taxon>Monogononta</taxon>
        <taxon>Pseudotrocha</taxon>
        <taxon>Ploima</taxon>
        <taxon>Brachionidae</taxon>
        <taxon>Brachionus</taxon>
    </lineage>
</organism>
<evidence type="ECO:0000313" key="2">
    <source>
        <dbReference type="Proteomes" id="UP000276133"/>
    </source>
</evidence>
<protein>
    <recommendedName>
        <fullName evidence="3">RNA-directed DNA polymerase from mobile element jockey-like</fullName>
    </recommendedName>
</protein>
<dbReference type="Proteomes" id="UP000276133">
    <property type="component" value="Unassembled WGS sequence"/>
</dbReference>
<gene>
    <name evidence="1" type="ORF">BpHYR1_021149</name>
</gene>
<accession>A0A3M7PLY4</accession>
<name>A0A3M7PLY4_BRAPC</name>
<evidence type="ECO:0008006" key="3">
    <source>
        <dbReference type="Google" id="ProtNLM"/>
    </source>
</evidence>
<sequence length="77" mass="9218">MHTIKKSLIKLCNKLQIDNNNFKTKENRIKEIRNLNSIFTRKKLIFNAIFYFKIITKLKNTTSFLTCFTRLKVTNGY</sequence>
<proteinExistence type="predicted"/>
<dbReference type="AlphaFoldDB" id="A0A3M7PLY4"/>
<keyword evidence="2" id="KW-1185">Reference proteome</keyword>
<reference evidence="1 2" key="1">
    <citation type="journal article" date="2018" name="Sci. Rep.">
        <title>Genomic signatures of local adaptation to the degree of environmental predictability in rotifers.</title>
        <authorList>
            <person name="Franch-Gras L."/>
            <person name="Hahn C."/>
            <person name="Garcia-Roger E.M."/>
            <person name="Carmona M.J."/>
            <person name="Serra M."/>
            <person name="Gomez A."/>
        </authorList>
    </citation>
    <scope>NUCLEOTIDE SEQUENCE [LARGE SCALE GENOMIC DNA]</scope>
    <source>
        <strain evidence="1">HYR1</strain>
    </source>
</reference>